<dbReference type="GO" id="GO:0008408">
    <property type="term" value="F:3'-5' exonuclease activity"/>
    <property type="evidence" value="ECO:0007669"/>
    <property type="project" value="InterPro"/>
</dbReference>
<dbReference type="Pfam" id="PF03603">
    <property type="entry name" value="DNA_III_psi"/>
    <property type="match status" value="1"/>
</dbReference>
<evidence type="ECO:0000313" key="2">
    <source>
        <dbReference type="Proteomes" id="UP000015103"/>
    </source>
</evidence>
<dbReference type="STRING" id="13249.T1HLW4"/>
<dbReference type="InParanoid" id="T1HLW4"/>
<sequence>MANRALDIMAPRRDWLLQQMGITQWTLRRPTVLQGEIAVTLPAQTRLVIVAASLPTAHDPLIGDVLHSLSLRPEQVYPLTPEQTAMLPTSTHCHSWCLGVDVTPAWTGVQLSSPALDALYANPSAKRALWQQISEHLPLLAASEAH</sequence>
<organism evidence="1 2">
    <name type="scientific">Rhodnius prolixus</name>
    <name type="common">Triatomid bug</name>
    <dbReference type="NCBI Taxonomy" id="13249"/>
    <lineage>
        <taxon>Eukaryota</taxon>
        <taxon>Metazoa</taxon>
        <taxon>Ecdysozoa</taxon>
        <taxon>Arthropoda</taxon>
        <taxon>Hexapoda</taxon>
        <taxon>Insecta</taxon>
        <taxon>Pterygota</taxon>
        <taxon>Neoptera</taxon>
        <taxon>Paraneoptera</taxon>
        <taxon>Hemiptera</taxon>
        <taxon>Heteroptera</taxon>
        <taxon>Panheteroptera</taxon>
        <taxon>Cimicomorpha</taxon>
        <taxon>Reduviidae</taxon>
        <taxon>Triatominae</taxon>
        <taxon>Rhodnius</taxon>
    </lineage>
</organism>
<accession>T1HLW4</accession>
<proteinExistence type="predicted"/>
<name>T1HLW4_RHOPR</name>
<dbReference type="NCBIfam" id="NF005337">
    <property type="entry name" value="PRK06856.1-3"/>
    <property type="match status" value="1"/>
</dbReference>
<dbReference type="SUPFAM" id="SSF102220">
    <property type="entry name" value="DNA polymerase III psi subunit"/>
    <property type="match status" value="1"/>
</dbReference>
<reference evidence="1" key="1">
    <citation type="submission" date="2015-05" db="UniProtKB">
        <authorList>
            <consortium name="EnsemblMetazoa"/>
        </authorList>
    </citation>
    <scope>IDENTIFICATION</scope>
</reference>
<dbReference type="Gene3D" id="3.40.50.10220">
    <property type="entry name" value="DNA polymerase III, psi subunit"/>
    <property type="match status" value="1"/>
</dbReference>
<dbReference type="PIRSF" id="PIRSF029225">
    <property type="entry name" value="DNA_pol_III_psi"/>
    <property type="match status" value="1"/>
</dbReference>
<dbReference type="GO" id="GO:0006260">
    <property type="term" value="P:DNA replication"/>
    <property type="evidence" value="ECO:0007669"/>
    <property type="project" value="InterPro"/>
</dbReference>
<dbReference type="InterPro" id="IPR004615">
    <property type="entry name" value="DNA_pol_III_psi"/>
</dbReference>
<keyword evidence="2" id="KW-1185">Reference proteome</keyword>
<dbReference type="VEuPathDB" id="VectorBase:RPRC005038"/>
<dbReference type="EMBL" id="ACPB03037509">
    <property type="status" value="NOT_ANNOTATED_CDS"/>
    <property type="molecule type" value="Genomic_DNA"/>
</dbReference>
<dbReference type="EnsemblMetazoa" id="RPRC005038-RA">
    <property type="protein sequence ID" value="RPRC005038-PA"/>
    <property type="gene ID" value="RPRC005038"/>
</dbReference>
<dbReference type="InterPro" id="IPR036654">
    <property type="entry name" value="DNA_pol_III_psi_sf"/>
</dbReference>
<evidence type="ECO:0000313" key="1">
    <source>
        <dbReference type="EnsemblMetazoa" id="RPRC005038-PA"/>
    </source>
</evidence>
<dbReference type="GO" id="GO:0003887">
    <property type="term" value="F:DNA-directed DNA polymerase activity"/>
    <property type="evidence" value="ECO:0007669"/>
    <property type="project" value="InterPro"/>
</dbReference>
<dbReference type="HOGENOM" id="CLU_132082_0_0_1"/>
<dbReference type="Proteomes" id="UP000015103">
    <property type="component" value="Unassembled WGS sequence"/>
</dbReference>
<protein>
    <submittedName>
        <fullName evidence="1">Uncharacterized protein</fullName>
    </submittedName>
</protein>
<dbReference type="AlphaFoldDB" id="T1HLW4"/>